<name>A0A0B7BCG9_9EUPU</name>
<evidence type="ECO:0000313" key="1">
    <source>
        <dbReference type="EMBL" id="CEK91009.1"/>
    </source>
</evidence>
<reference evidence="1" key="1">
    <citation type="submission" date="2014-12" db="EMBL/GenBank/DDBJ databases">
        <title>Insight into the proteome of Arion vulgaris.</title>
        <authorList>
            <person name="Aradska J."/>
            <person name="Bulat T."/>
            <person name="Smidak R."/>
            <person name="Sarate P."/>
            <person name="Gangsoo J."/>
            <person name="Sialana F."/>
            <person name="Bilban M."/>
            <person name="Lubec G."/>
        </authorList>
    </citation>
    <scope>NUCLEOTIDE SEQUENCE</scope>
    <source>
        <tissue evidence="1">Skin</tissue>
    </source>
</reference>
<accession>A0A0B7BCG9</accession>
<dbReference type="EMBL" id="HACG01044144">
    <property type="protein sequence ID" value="CEK91009.1"/>
    <property type="molecule type" value="Transcribed_RNA"/>
</dbReference>
<organism evidence="1">
    <name type="scientific">Arion vulgaris</name>
    <dbReference type="NCBI Taxonomy" id="1028688"/>
    <lineage>
        <taxon>Eukaryota</taxon>
        <taxon>Metazoa</taxon>
        <taxon>Spiralia</taxon>
        <taxon>Lophotrochozoa</taxon>
        <taxon>Mollusca</taxon>
        <taxon>Gastropoda</taxon>
        <taxon>Heterobranchia</taxon>
        <taxon>Euthyneura</taxon>
        <taxon>Panpulmonata</taxon>
        <taxon>Eupulmonata</taxon>
        <taxon>Stylommatophora</taxon>
        <taxon>Helicina</taxon>
        <taxon>Arionoidea</taxon>
        <taxon>Arionidae</taxon>
        <taxon>Arion</taxon>
    </lineage>
</organism>
<gene>
    <name evidence="1" type="primary">ORF180452</name>
</gene>
<sequence>MQQPSQCSHAHHADSTGVFVCSDISIRRLNIVYDSVSTYVEQRKFMIYALPII</sequence>
<dbReference type="AlphaFoldDB" id="A0A0B7BCG9"/>
<proteinExistence type="predicted"/>
<protein>
    <submittedName>
        <fullName evidence="1">Uncharacterized protein</fullName>
    </submittedName>
</protein>